<accession>A0A1G6H6T8</accession>
<reference evidence="2 3" key="1">
    <citation type="submission" date="2016-06" db="EMBL/GenBank/DDBJ databases">
        <authorList>
            <person name="Olsen C.W."/>
            <person name="Carey S."/>
            <person name="Hinshaw L."/>
            <person name="Karasin A.I."/>
        </authorList>
    </citation>
    <scope>NUCLEOTIDE SEQUENCE [LARGE SCALE GENOMIC DNA]</scope>
    <source>
        <strain evidence="2 3">LZ-22</strain>
    </source>
</reference>
<sequence length="110" mass="12049">MGIFDEAKKKLNLDETLEKVTKVVKETVDQIDDVIDKGRETLTEKFDRDKDQDAAGTGAPETVDPDFGPEKDDLDPGAEFGPGTEATDEPKVDVSKVAEEADDSKTEYTI</sequence>
<organism evidence="2 3">
    <name type="scientific">Raineyella antarctica</name>
    <dbReference type="NCBI Taxonomy" id="1577474"/>
    <lineage>
        <taxon>Bacteria</taxon>
        <taxon>Bacillati</taxon>
        <taxon>Actinomycetota</taxon>
        <taxon>Actinomycetes</taxon>
        <taxon>Propionibacteriales</taxon>
        <taxon>Propionibacteriaceae</taxon>
        <taxon>Raineyella</taxon>
    </lineage>
</organism>
<evidence type="ECO:0000256" key="1">
    <source>
        <dbReference type="SAM" id="MobiDB-lite"/>
    </source>
</evidence>
<dbReference type="AlphaFoldDB" id="A0A1G6H6T8"/>
<gene>
    <name evidence="2" type="ORF">GA0111570_10736</name>
</gene>
<keyword evidence="3" id="KW-1185">Reference proteome</keyword>
<evidence type="ECO:0008006" key="4">
    <source>
        <dbReference type="Google" id="ProtNLM"/>
    </source>
</evidence>
<evidence type="ECO:0000313" key="2">
    <source>
        <dbReference type="EMBL" id="SDB89863.1"/>
    </source>
</evidence>
<dbReference type="RefSeq" id="WP_092611104.1">
    <property type="nucleotide sequence ID" value="NZ_FMYF01000007.1"/>
</dbReference>
<evidence type="ECO:0000313" key="3">
    <source>
        <dbReference type="Proteomes" id="UP000199086"/>
    </source>
</evidence>
<feature type="compositionally biased region" description="Basic and acidic residues" evidence="1">
    <location>
        <begin position="37"/>
        <end position="53"/>
    </location>
</feature>
<name>A0A1G6H6T8_9ACTN</name>
<dbReference type="STRING" id="1577474.GA0111570_10736"/>
<feature type="compositionally biased region" description="Basic and acidic residues" evidence="1">
    <location>
        <begin position="88"/>
        <end position="110"/>
    </location>
</feature>
<dbReference type="Proteomes" id="UP000199086">
    <property type="component" value="Unassembled WGS sequence"/>
</dbReference>
<feature type="region of interest" description="Disordered" evidence="1">
    <location>
        <begin position="37"/>
        <end position="110"/>
    </location>
</feature>
<dbReference type="EMBL" id="FMYF01000007">
    <property type="protein sequence ID" value="SDB89863.1"/>
    <property type="molecule type" value="Genomic_DNA"/>
</dbReference>
<protein>
    <recommendedName>
        <fullName evidence="4">MT0933-like antitoxin protein</fullName>
    </recommendedName>
</protein>
<proteinExistence type="predicted"/>